<name>A0ABR9N401_9MICO</name>
<comment type="caution">
    <text evidence="2">The sequence shown here is derived from an EMBL/GenBank/DDBJ whole genome shotgun (WGS) entry which is preliminary data.</text>
</comment>
<evidence type="ECO:0000313" key="3">
    <source>
        <dbReference type="Proteomes" id="UP000625527"/>
    </source>
</evidence>
<reference evidence="2 3" key="1">
    <citation type="submission" date="2020-10" db="EMBL/GenBank/DDBJ databases">
        <title>Myceligenerans pegani sp. nov., an endophytic actinomycete isolated from Peganum harmala L. in Xinjiang, China.</title>
        <authorList>
            <person name="Xin L."/>
        </authorList>
    </citation>
    <scope>NUCLEOTIDE SEQUENCE [LARGE SCALE GENOMIC DNA]</scope>
    <source>
        <strain evidence="2 3">TRM65318</strain>
    </source>
</reference>
<keyword evidence="1" id="KW-0812">Transmembrane</keyword>
<dbReference type="Proteomes" id="UP000625527">
    <property type="component" value="Unassembled WGS sequence"/>
</dbReference>
<feature type="transmembrane region" description="Helical" evidence="1">
    <location>
        <begin position="87"/>
        <end position="107"/>
    </location>
</feature>
<evidence type="ECO:0000256" key="1">
    <source>
        <dbReference type="SAM" id="Phobius"/>
    </source>
</evidence>
<sequence length="183" mass="20053">MIDRFMSLRRTYFSLGTGELTAAAVFALLAATTAAPMLSPGAEQALWFALAPLLVVLVQAGCYWLTARGRIGTTALMPAPLARAFRFFRVLDPLLLAAAAIGVVTFWPENATAAVLVVGVWLFAVVEYLNYFVVRLSYPVGEWWRGVRRRRTPVLVRDVARATHVVPRVSGRRRPAPGRGGGR</sequence>
<keyword evidence="1" id="KW-0472">Membrane</keyword>
<organism evidence="2 3">
    <name type="scientific">Myceligenerans pegani</name>
    <dbReference type="NCBI Taxonomy" id="2776917"/>
    <lineage>
        <taxon>Bacteria</taxon>
        <taxon>Bacillati</taxon>
        <taxon>Actinomycetota</taxon>
        <taxon>Actinomycetes</taxon>
        <taxon>Micrococcales</taxon>
        <taxon>Promicromonosporaceae</taxon>
        <taxon>Myceligenerans</taxon>
    </lineage>
</organism>
<feature type="transmembrane region" description="Helical" evidence="1">
    <location>
        <begin position="44"/>
        <end position="66"/>
    </location>
</feature>
<accession>A0ABR9N401</accession>
<keyword evidence="3" id="KW-1185">Reference proteome</keyword>
<feature type="transmembrane region" description="Helical" evidence="1">
    <location>
        <begin position="113"/>
        <end position="134"/>
    </location>
</feature>
<dbReference type="EMBL" id="JADAQT010000107">
    <property type="protein sequence ID" value="MBE1878065.1"/>
    <property type="molecule type" value="Genomic_DNA"/>
</dbReference>
<keyword evidence="1" id="KW-1133">Transmembrane helix</keyword>
<proteinExistence type="predicted"/>
<dbReference type="RefSeq" id="WP_192864616.1">
    <property type="nucleotide sequence ID" value="NZ_JADAQT010000107.1"/>
</dbReference>
<gene>
    <name evidence="2" type="ORF">IHE71_20450</name>
</gene>
<protein>
    <submittedName>
        <fullName evidence="2">Uncharacterized protein</fullName>
    </submittedName>
</protein>
<evidence type="ECO:0000313" key="2">
    <source>
        <dbReference type="EMBL" id="MBE1878065.1"/>
    </source>
</evidence>